<organism evidence="3 4">
    <name type="scientific">Aspergillus kawachii</name>
    <name type="common">White koji mold</name>
    <name type="synonym">Aspergillus awamori var. kawachi</name>
    <dbReference type="NCBI Taxonomy" id="1069201"/>
    <lineage>
        <taxon>Eukaryota</taxon>
        <taxon>Fungi</taxon>
        <taxon>Dikarya</taxon>
        <taxon>Ascomycota</taxon>
        <taxon>Pezizomycotina</taxon>
        <taxon>Eurotiomycetes</taxon>
        <taxon>Eurotiomycetidae</taxon>
        <taxon>Eurotiales</taxon>
        <taxon>Aspergillaceae</taxon>
        <taxon>Aspergillus</taxon>
        <taxon>Aspergillus subgen. Circumdati</taxon>
    </lineage>
</organism>
<feature type="domain" description="DUF4334" evidence="2">
    <location>
        <begin position="102"/>
        <end position="137"/>
    </location>
</feature>
<accession>A0A146FHA7</accession>
<feature type="domain" description="GXWXG" evidence="1">
    <location>
        <begin position="34"/>
        <end position="85"/>
    </location>
</feature>
<proteinExistence type="predicted"/>
<dbReference type="Gene3D" id="2.40.128.580">
    <property type="entry name" value="GXWXG domain"/>
    <property type="match status" value="1"/>
</dbReference>
<dbReference type="EMBL" id="BCWF01000018">
    <property type="protein sequence ID" value="GAT24949.1"/>
    <property type="molecule type" value="Genomic_DNA"/>
</dbReference>
<reference evidence="4" key="2">
    <citation type="submission" date="2016-02" db="EMBL/GenBank/DDBJ databases">
        <title>Genome sequencing of Aspergillus luchuensis NBRC 4314.</title>
        <authorList>
            <person name="Yamada O."/>
        </authorList>
    </citation>
    <scope>NUCLEOTIDE SEQUENCE [LARGE SCALE GENOMIC DNA]</scope>
    <source>
        <strain evidence="4">RIB 2604</strain>
    </source>
</reference>
<dbReference type="AlphaFoldDB" id="A0A146FHA7"/>
<reference evidence="3 4" key="1">
    <citation type="journal article" date="2016" name="DNA Res.">
        <title>Genome sequence of Aspergillus luchuensis NBRC 4314.</title>
        <authorList>
            <person name="Yamada O."/>
            <person name="Machida M."/>
            <person name="Hosoyama A."/>
            <person name="Goto M."/>
            <person name="Takahashi T."/>
            <person name="Futagami T."/>
            <person name="Yamagata Y."/>
            <person name="Takeuchi M."/>
            <person name="Kobayashi T."/>
            <person name="Koike H."/>
            <person name="Abe K."/>
            <person name="Asai K."/>
            <person name="Arita M."/>
            <person name="Fujita N."/>
            <person name="Fukuda K."/>
            <person name="Higa K."/>
            <person name="Horikawa H."/>
            <person name="Ishikawa T."/>
            <person name="Jinno K."/>
            <person name="Kato Y."/>
            <person name="Kirimura K."/>
            <person name="Mizutani O."/>
            <person name="Nakasone K."/>
            <person name="Sano M."/>
            <person name="Shiraishi Y."/>
            <person name="Tsukahara M."/>
            <person name="Gomi K."/>
        </authorList>
    </citation>
    <scope>NUCLEOTIDE SEQUENCE [LARGE SCALE GENOMIC DNA]</scope>
    <source>
        <strain evidence="3 4">RIB 2604</strain>
    </source>
</reference>
<dbReference type="Proteomes" id="UP000075230">
    <property type="component" value="Unassembled WGS sequence"/>
</dbReference>
<evidence type="ECO:0008006" key="5">
    <source>
        <dbReference type="Google" id="ProtNLM"/>
    </source>
</evidence>
<dbReference type="Pfam" id="PF14231">
    <property type="entry name" value="GXWXG"/>
    <property type="match status" value="1"/>
</dbReference>
<dbReference type="Pfam" id="PF14232">
    <property type="entry name" value="DUF4334"/>
    <property type="match status" value="1"/>
</dbReference>
<evidence type="ECO:0000313" key="3">
    <source>
        <dbReference type="EMBL" id="GAT24949.1"/>
    </source>
</evidence>
<protein>
    <recommendedName>
        <fullName evidence="5">GXWXG domain-containing protein</fullName>
    </recommendedName>
</protein>
<evidence type="ECO:0000259" key="1">
    <source>
        <dbReference type="Pfam" id="PF14231"/>
    </source>
</evidence>
<dbReference type="InterPro" id="IPR025568">
    <property type="entry name" value="DUF4334"/>
</dbReference>
<evidence type="ECO:0000259" key="2">
    <source>
        <dbReference type="Pfam" id="PF14232"/>
    </source>
</evidence>
<dbReference type="InterPro" id="IPR025951">
    <property type="entry name" value="GXWXG_dom"/>
</dbReference>
<comment type="caution">
    <text evidence="3">The sequence shown here is derived from an EMBL/GenBank/DDBJ whole genome shotgun (WGS) entry which is preliminary data.</text>
</comment>
<sequence>MTSLMCAINRPADGTFLSLTKRKARVDPSEVQNVFDLLPAVSPEFIFGEWEAHLLATGHPSDPKAAALLPIFKVFRSRTSVDKYSLVGGEKKHLPGWGNLFLAEMTYRGISSAAMIYGDCPVVDYLRYVDNNTIAGAQWSLNQDNAGNGPSLAQKPQPKKTEKAALWHCLHCHWTQNPKSSHWKVWPLALRTKRLHSKIIFIFAKLSQNSWSMW</sequence>
<name>A0A146FHA7_ASPKA</name>
<evidence type="ECO:0000313" key="4">
    <source>
        <dbReference type="Proteomes" id="UP000075230"/>
    </source>
</evidence>
<gene>
    <name evidence="3" type="ORF">RIB2604_01807840</name>
</gene>